<dbReference type="EMBL" id="JAUSUZ010000001">
    <property type="protein sequence ID" value="MDQ0364039.1"/>
    <property type="molecule type" value="Genomic_DNA"/>
</dbReference>
<accession>A0AAE4AVK3</accession>
<dbReference type="AlphaFoldDB" id="A0AAE4AVK3"/>
<dbReference type="InterPro" id="IPR021373">
    <property type="entry name" value="DUF2993"/>
</dbReference>
<evidence type="ECO:0000313" key="3">
    <source>
        <dbReference type="Proteomes" id="UP001240236"/>
    </source>
</evidence>
<feature type="signal peptide" evidence="1">
    <location>
        <begin position="1"/>
        <end position="32"/>
    </location>
</feature>
<gene>
    <name evidence="2" type="ORF">J2S42_000708</name>
</gene>
<reference evidence="2 3" key="1">
    <citation type="submission" date="2023-07" db="EMBL/GenBank/DDBJ databases">
        <title>Sequencing the genomes of 1000 actinobacteria strains.</title>
        <authorList>
            <person name="Klenk H.-P."/>
        </authorList>
    </citation>
    <scope>NUCLEOTIDE SEQUENCE [LARGE SCALE GENOMIC DNA]</scope>
    <source>
        <strain evidence="2 3">DSM 44709</strain>
    </source>
</reference>
<comment type="caution">
    <text evidence="2">The sequence shown here is derived from an EMBL/GenBank/DDBJ whole genome shotgun (WGS) entry which is preliminary data.</text>
</comment>
<dbReference type="RefSeq" id="WP_307235126.1">
    <property type="nucleotide sequence ID" value="NZ_JAUSUZ010000001.1"/>
</dbReference>
<evidence type="ECO:0000256" key="1">
    <source>
        <dbReference type="SAM" id="SignalP"/>
    </source>
</evidence>
<sequence length="240" mass="24185">MPRRPSKTVIVAAAVAALAALLVADRVAAALAGDRLAARLSCAAGTTGDVDVTVRGFPFLTQLVRGEFDGAGLRADRVTVRDLTLDQVRVEARGLRGTSVDALTASAVLPYTVLSGRGLPGAEFGGDGGRLTITTSVPVRGLTMPATVYADLAVDGNGLTVTPGEIELTGLGLRVPASRLPDGLAAARTVPLPTLPDGLAYQRISATAGGLLLTVAGTGLDLGAGRDDDDNDNTCGGTDG</sequence>
<evidence type="ECO:0008006" key="4">
    <source>
        <dbReference type="Google" id="ProtNLM"/>
    </source>
</evidence>
<protein>
    <recommendedName>
        <fullName evidence="4">DUF2993 domain-containing protein</fullName>
    </recommendedName>
</protein>
<organism evidence="2 3">
    <name type="scientific">Catenuloplanes indicus</name>
    <dbReference type="NCBI Taxonomy" id="137267"/>
    <lineage>
        <taxon>Bacteria</taxon>
        <taxon>Bacillati</taxon>
        <taxon>Actinomycetota</taxon>
        <taxon>Actinomycetes</taxon>
        <taxon>Micromonosporales</taxon>
        <taxon>Micromonosporaceae</taxon>
        <taxon>Catenuloplanes</taxon>
    </lineage>
</organism>
<evidence type="ECO:0000313" key="2">
    <source>
        <dbReference type="EMBL" id="MDQ0364039.1"/>
    </source>
</evidence>
<dbReference type="Pfam" id="PF11209">
    <property type="entry name" value="LmeA"/>
    <property type="match status" value="1"/>
</dbReference>
<feature type="chain" id="PRO_5042224544" description="DUF2993 domain-containing protein" evidence="1">
    <location>
        <begin position="33"/>
        <end position="240"/>
    </location>
</feature>
<proteinExistence type="predicted"/>
<dbReference type="Proteomes" id="UP001240236">
    <property type="component" value="Unassembled WGS sequence"/>
</dbReference>
<keyword evidence="3" id="KW-1185">Reference proteome</keyword>
<keyword evidence="1" id="KW-0732">Signal</keyword>
<name>A0AAE4AVK3_9ACTN</name>